<feature type="compositionally biased region" description="Polar residues" evidence="1">
    <location>
        <begin position="1"/>
        <end position="11"/>
    </location>
</feature>
<keyword evidence="4" id="KW-1185">Reference proteome</keyword>
<dbReference type="PANTHER" id="PTHR39461">
    <property type="entry name" value="LEA DOMAIN PROTEIN (AFU_ORTHOLOGUE AFUA_8G04920)"/>
    <property type="match status" value="1"/>
</dbReference>
<feature type="region of interest" description="Disordered" evidence="1">
    <location>
        <begin position="205"/>
        <end position="399"/>
    </location>
</feature>
<dbReference type="Proteomes" id="UP000664132">
    <property type="component" value="Unassembled WGS sequence"/>
</dbReference>
<dbReference type="Pfam" id="PF12396">
    <property type="entry name" value="DUF3659"/>
    <property type="match status" value="9"/>
</dbReference>
<sequence length="1113" mass="117715">MTDVASRQTGNMPKVPRTPSNSGAPRKTPKKSDTGKSLKADKSEVDDTKSSTKGDPFTQNDLESVAEDQSLDNATNDGAEEESEEDGTEVIPAGSVDNEGNVLDKDGNTIGHVNGETKSNFEGSMVDQEGDILDAEGNVIGTADLVQSVAQSAAGEKPSLEAQAPFGVQDNGDITNATGSVVGKLAEGKPQDLVGTAITAIDASGNLKAESGSTIGKADLQEGVLDEAASQKPDGAVDEGELSDKADSAIELQDQEAANPELAADQKSGLSADKDVDNLKPEDSASQLGGSKVPADTSNVAEKTGDAQDLDAKVDPSKVADGSEVAKDADSKVAGGSEIAKDADSKVADGSQAAEDLDTKTVDGDAPAPEITEEPEQLNELDPKPVDEEKLAEDAPELPDLSILKDMKVNKLGKIVDENGNPHGQLIEGDPKKLAGKKVDAEGQIWDDKGKVIGRVELLPENEREAEPSAPFEDFPDSIVDKSGNVIFEGKIVGKLIEGDAKKLEGKKVDADGDVLDKNGNILGKAERFQEEDIVPEEEAPAVDLSILEGKKVNKAGNVVDDNGKLFGRVVTGDVAKLVGKKVDSEGKIWSDSGKVIGTTELLDIDDRDQASESPFEDFPDALVEKTGNVVFEGQVVGKLIEGDAKKLAGKKVDKDGDVVDKVGNVLGKAERWTEEEAPEPEKIDMSALAGKRVNKLGNLVDSHGSIYGRLVEGDAKKLVGKMSDKNGDIWDDGGKVVGKAELVPESEREGQKEGPFTGFDSPTVTKDGKVADAKGTIIGRLIEGEAKKLYGKKVDTDGDVVDSNGNSLGKAERWEEEEKQKAHSPVEGRKVNREGNVVDENGDLIAKLTEGEITKCSGKEIDADGDVYNSKNQVIGHVTLLDEIPAEPEPEPVEEEPKESQEEIDARKQIEQDTKLASRMAFSIQESIDKISPILKNITDEIDAVERQKEADRDEQKLVDKVKPLIEEGGRILTETNGIIRGMDPDGRITANAKQKAATREATPEEHHLAELLKELTGNVTQTIEKAKKKIAGMPHAKKELNPLWGLLAEPLGQILAAVGLLLSGVLGLVGRLLSGLGLGGLLDNLLGGLGIKGILKGLGLGMVTESLTGRK</sequence>
<feature type="domain" description="DUF6987" evidence="2">
    <location>
        <begin position="907"/>
        <end position="1103"/>
    </location>
</feature>
<dbReference type="OrthoDB" id="3937590at2759"/>
<dbReference type="InterPro" id="IPR054256">
    <property type="entry name" value="DUF6987"/>
</dbReference>
<feature type="compositionally biased region" description="Basic and acidic residues" evidence="1">
    <location>
        <begin position="272"/>
        <end position="283"/>
    </location>
</feature>
<organism evidence="3 4">
    <name type="scientific">Cadophora malorum</name>
    <dbReference type="NCBI Taxonomy" id="108018"/>
    <lineage>
        <taxon>Eukaryota</taxon>
        <taxon>Fungi</taxon>
        <taxon>Dikarya</taxon>
        <taxon>Ascomycota</taxon>
        <taxon>Pezizomycotina</taxon>
        <taxon>Leotiomycetes</taxon>
        <taxon>Helotiales</taxon>
        <taxon>Ploettnerulaceae</taxon>
        <taxon>Cadophora</taxon>
    </lineage>
</organism>
<dbReference type="Pfam" id="PF22485">
    <property type="entry name" value="DUF6987"/>
    <property type="match status" value="1"/>
</dbReference>
<feature type="region of interest" description="Disordered" evidence="1">
    <location>
        <begin position="1"/>
        <end position="124"/>
    </location>
</feature>
<accession>A0A8H7T5D1</accession>
<proteinExistence type="predicted"/>
<feature type="compositionally biased region" description="Basic and acidic residues" evidence="1">
    <location>
        <begin position="381"/>
        <end position="393"/>
    </location>
</feature>
<feature type="compositionally biased region" description="Acidic residues" evidence="1">
    <location>
        <begin position="78"/>
        <end position="88"/>
    </location>
</feature>
<name>A0A8H7T5D1_9HELO</name>
<feature type="compositionally biased region" description="Basic and acidic residues" evidence="1">
    <location>
        <begin position="811"/>
        <end position="828"/>
    </location>
</feature>
<dbReference type="EMBL" id="JAFJYH010000369">
    <property type="protein sequence ID" value="KAG4412551.1"/>
    <property type="molecule type" value="Genomic_DNA"/>
</dbReference>
<gene>
    <name evidence="3" type="ORF">IFR04_014302</name>
</gene>
<dbReference type="PANTHER" id="PTHR39461:SF1">
    <property type="entry name" value="LEA DOMAIN PROTEIN (AFU_ORTHOLOGUE AFUA_8G04920)"/>
    <property type="match status" value="1"/>
</dbReference>
<feature type="compositionally biased region" description="Basic and acidic residues" evidence="1">
    <location>
        <begin position="303"/>
        <end position="318"/>
    </location>
</feature>
<evidence type="ECO:0000259" key="2">
    <source>
        <dbReference type="Pfam" id="PF22485"/>
    </source>
</evidence>
<protein>
    <recommendedName>
        <fullName evidence="2">DUF6987 domain-containing protein</fullName>
    </recommendedName>
</protein>
<feature type="region of interest" description="Disordered" evidence="1">
    <location>
        <begin position="745"/>
        <end position="768"/>
    </location>
</feature>
<feature type="region of interest" description="Disordered" evidence="1">
    <location>
        <begin position="799"/>
        <end position="828"/>
    </location>
</feature>
<feature type="compositionally biased region" description="Basic and acidic residues" evidence="1">
    <location>
        <begin position="30"/>
        <end position="52"/>
    </location>
</feature>
<dbReference type="InterPro" id="IPR022124">
    <property type="entry name" value="DUF3659"/>
</dbReference>
<feature type="compositionally biased region" description="Polar residues" evidence="1">
    <location>
        <begin position="53"/>
        <end position="62"/>
    </location>
</feature>
<reference evidence="3" key="1">
    <citation type="submission" date="2021-02" db="EMBL/GenBank/DDBJ databases">
        <title>Genome sequence Cadophora malorum strain M34.</title>
        <authorList>
            <person name="Stefanovic E."/>
            <person name="Vu D."/>
            <person name="Scully C."/>
            <person name="Dijksterhuis J."/>
            <person name="Roader J."/>
            <person name="Houbraken J."/>
        </authorList>
    </citation>
    <scope>NUCLEOTIDE SEQUENCE</scope>
    <source>
        <strain evidence="3">M34</strain>
    </source>
</reference>
<feature type="region of interest" description="Disordered" evidence="1">
    <location>
        <begin position="886"/>
        <end position="906"/>
    </location>
</feature>
<dbReference type="AlphaFoldDB" id="A0A8H7T5D1"/>
<evidence type="ECO:0000313" key="3">
    <source>
        <dbReference type="EMBL" id="KAG4412551.1"/>
    </source>
</evidence>
<comment type="caution">
    <text evidence="3">The sequence shown here is derived from an EMBL/GenBank/DDBJ whole genome shotgun (WGS) entry which is preliminary data.</text>
</comment>
<evidence type="ECO:0000256" key="1">
    <source>
        <dbReference type="SAM" id="MobiDB-lite"/>
    </source>
</evidence>
<evidence type="ECO:0000313" key="4">
    <source>
        <dbReference type="Proteomes" id="UP000664132"/>
    </source>
</evidence>
<feature type="compositionally biased region" description="Acidic residues" evidence="1">
    <location>
        <begin position="886"/>
        <end position="898"/>
    </location>
</feature>